<keyword evidence="1" id="KW-0889">Transcription antitermination</keyword>
<dbReference type="CDD" id="cd06091">
    <property type="entry name" value="KOW_NusG"/>
    <property type="match status" value="1"/>
</dbReference>
<dbReference type="InterPro" id="IPR006645">
    <property type="entry name" value="NGN-like_dom"/>
</dbReference>
<evidence type="ECO:0000313" key="5">
    <source>
        <dbReference type="EMBL" id="QJR30705.1"/>
    </source>
</evidence>
<dbReference type="Gene3D" id="3.30.70.940">
    <property type="entry name" value="NusG, N-terminal domain"/>
    <property type="match status" value="1"/>
</dbReference>
<evidence type="ECO:0000256" key="3">
    <source>
        <dbReference type="ARBA" id="ARBA00023163"/>
    </source>
</evidence>
<gene>
    <name evidence="5" type="ORF">HKT17_13860</name>
</gene>
<evidence type="ECO:0000256" key="1">
    <source>
        <dbReference type="ARBA" id="ARBA00022814"/>
    </source>
</evidence>
<dbReference type="InterPro" id="IPR043425">
    <property type="entry name" value="NusG-like"/>
</dbReference>
<dbReference type="Pfam" id="PF02357">
    <property type="entry name" value="NusG"/>
    <property type="match status" value="1"/>
</dbReference>
<accession>A0ABX6N8C7</accession>
<proteinExistence type="predicted"/>
<keyword evidence="3" id="KW-0804">Transcription</keyword>
<dbReference type="SUPFAM" id="SSF82679">
    <property type="entry name" value="N-utilization substance G protein NusG, N-terminal domain"/>
    <property type="match status" value="1"/>
</dbReference>
<dbReference type="Proteomes" id="UP000501130">
    <property type="component" value="Chromosome"/>
</dbReference>
<dbReference type="CDD" id="cd09892">
    <property type="entry name" value="NGN_SP_RfaH"/>
    <property type="match status" value="1"/>
</dbReference>
<protein>
    <submittedName>
        <fullName evidence="5">Transcriptional activator RfaH</fullName>
    </submittedName>
</protein>
<dbReference type="PANTHER" id="PTHR30265">
    <property type="entry name" value="RHO-INTERACTING TRANSCRIPTION TERMINATION FACTOR NUSG"/>
    <property type="match status" value="1"/>
</dbReference>
<sequence>MPYFEECNTMAQWYVMYTKPRQETVALENLQRQNYSVFFPQARVQKRKAGQGTVQLVEPLFPRYMFIHLEVGVSDFSKLRSTKGCVDLVKFGGKPSVVPVELIELIQHQVDSDSVIDLLKLNALEIGGEVRVAEGPFEGMMGKIAAQKSDQRVVVLLNVLGAERNVELARSQLDKA</sequence>
<feature type="domain" description="NusG-like N-terminal" evidence="4">
    <location>
        <begin position="10"/>
        <end position="110"/>
    </location>
</feature>
<evidence type="ECO:0000313" key="6">
    <source>
        <dbReference type="Proteomes" id="UP000501130"/>
    </source>
</evidence>
<dbReference type="PANTHER" id="PTHR30265:SF7">
    <property type="entry name" value="TRANSCRIPTION ANTITERMINATION PROTEIN RFAH"/>
    <property type="match status" value="1"/>
</dbReference>
<dbReference type="EMBL" id="CP053084">
    <property type="protein sequence ID" value="QJR30705.1"/>
    <property type="molecule type" value="Genomic_DNA"/>
</dbReference>
<dbReference type="InterPro" id="IPR008991">
    <property type="entry name" value="Translation_prot_SH3-like_sf"/>
</dbReference>
<evidence type="ECO:0000259" key="4">
    <source>
        <dbReference type="SMART" id="SM00738"/>
    </source>
</evidence>
<name>A0ABX6N8C7_9BURK</name>
<keyword evidence="6" id="KW-1185">Reference proteome</keyword>
<evidence type="ECO:0000256" key="2">
    <source>
        <dbReference type="ARBA" id="ARBA00023015"/>
    </source>
</evidence>
<dbReference type="SUPFAM" id="SSF50104">
    <property type="entry name" value="Translation proteins SH3-like domain"/>
    <property type="match status" value="1"/>
</dbReference>
<dbReference type="SMART" id="SM00738">
    <property type="entry name" value="NGN"/>
    <property type="match status" value="1"/>
</dbReference>
<keyword evidence="2" id="KW-0805">Transcription regulation</keyword>
<organism evidence="5 6">
    <name type="scientific">Limnobacter profundi</name>
    <dbReference type="NCBI Taxonomy" id="2732163"/>
    <lineage>
        <taxon>Bacteria</taxon>
        <taxon>Pseudomonadati</taxon>
        <taxon>Pseudomonadota</taxon>
        <taxon>Betaproteobacteria</taxon>
        <taxon>Burkholderiales</taxon>
        <taxon>Burkholderiaceae</taxon>
        <taxon>Limnobacter</taxon>
    </lineage>
</organism>
<dbReference type="InterPro" id="IPR036735">
    <property type="entry name" value="NGN_dom_sf"/>
</dbReference>
<reference evidence="5 6" key="1">
    <citation type="submission" date="2020-05" db="EMBL/GenBank/DDBJ databases">
        <title>Compete genome of Limnobacter sp. SAORIC-580.</title>
        <authorList>
            <person name="Song J."/>
            <person name="Cho J.-C."/>
        </authorList>
    </citation>
    <scope>NUCLEOTIDE SEQUENCE [LARGE SCALE GENOMIC DNA]</scope>
    <source>
        <strain evidence="5 6">SAORIC-580</strain>
    </source>
</reference>